<protein>
    <submittedName>
        <fullName evidence="1">Uncharacterized protein</fullName>
    </submittedName>
</protein>
<comment type="caution">
    <text evidence="1">The sequence shown here is derived from an EMBL/GenBank/DDBJ whole genome shotgun (WGS) entry which is preliminary data.</text>
</comment>
<accession>A0A1R3J0W4</accession>
<organism evidence="1 2">
    <name type="scientific">Corchorus olitorius</name>
    <dbReference type="NCBI Taxonomy" id="93759"/>
    <lineage>
        <taxon>Eukaryota</taxon>
        <taxon>Viridiplantae</taxon>
        <taxon>Streptophyta</taxon>
        <taxon>Embryophyta</taxon>
        <taxon>Tracheophyta</taxon>
        <taxon>Spermatophyta</taxon>
        <taxon>Magnoliopsida</taxon>
        <taxon>eudicotyledons</taxon>
        <taxon>Gunneridae</taxon>
        <taxon>Pentapetalae</taxon>
        <taxon>rosids</taxon>
        <taxon>malvids</taxon>
        <taxon>Malvales</taxon>
        <taxon>Malvaceae</taxon>
        <taxon>Grewioideae</taxon>
        <taxon>Apeibeae</taxon>
        <taxon>Corchorus</taxon>
    </lineage>
</organism>
<name>A0A1R3J0W4_9ROSI</name>
<dbReference type="EMBL" id="AWUE01017061">
    <property type="protein sequence ID" value="OMO88479.1"/>
    <property type="molecule type" value="Genomic_DNA"/>
</dbReference>
<sequence length="91" mass="10623">MPPNPARQKFENTGKSTTDIGVVDISGVLLENAANFLRRFFNRYRRLFSVPIEFSFFLRINSTAFVSDKRRKFVTFLSDKRHKCHKIVALL</sequence>
<dbReference type="Proteomes" id="UP000187203">
    <property type="component" value="Unassembled WGS sequence"/>
</dbReference>
<keyword evidence="2" id="KW-1185">Reference proteome</keyword>
<evidence type="ECO:0000313" key="1">
    <source>
        <dbReference type="EMBL" id="OMO88479.1"/>
    </source>
</evidence>
<evidence type="ECO:0000313" key="2">
    <source>
        <dbReference type="Proteomes" id="UP000187203"/>
    </source>
</evidence>
<proteinExistence type="predicted"/>
<reference evidence="2" key="1">
    <citation type="submission" date="2013-09" db="EMBL/GenBank/DDBJ databases">
        <title>Corchorus olitorius genome sequencing.</title>
        <authorList>
            <person name="Alam M."/>
            <person name="Haque M.S."/>
            <person name="Islam M.S."/>
            <person name="Emdad E.M."/>
            <person name="Islam M.M."/>
            <person name="Ahmed B."/>
            <person name="Halim A."/>
            <person name="Hossen Q.M.M."/>
            <person name="Hossain M.Z."/>
            <person name="Ahmed R."/>
            <person name="Khan M.M."/>
            <person name="Islam R."/>
            <person name="Rashid M.M."/>
            <person name="Khan S.A."/>
            <person name="Rahman M.S."/>
            <person name="Alam M."/>
            <person name="Yahiya A.S."/>
            <person name="Khan M.S."/>
            <person name="Azam M.S."/>
            <person name="Haque T."/>
            <person name="Lashkar M.Z.H."/>
            <person name="Akhand A.I."/>
            <person name="Morshed G."/>
            <person name="Roy S."/>
            <person name="Uddin K.S."/>
            <person name="Rabeya T."/>
            <person name="Hossain A.S."/>
            <person name="Chowdhury A."/>
            <person name="Snigdha A.R."/>
            <person name="Mortoza M.S."/>
            <person name="Matin S.A."/>
            <person name="Hoque S.M.E."/>
            <person name="Islam M.K."/>
            <person name="Roy D.K."/>
            <person name="Haider R."/>
            <person name="Moosa M.M."/>
            <person name="Elias S.M."/>
            <person name="Hasan A.M."/>
            <person name="Jahan S."/>
            <person name="Shafiuddin M."/>
            <person name="Mahmood N."/>
            <person name="Shommy N.S."/>
        </authorList>
    </citation>
    <scope>NUCLEOTIDE SEQUENCE [LARGE SCALE GENOMIC DNA]</scope>
    <source>
        <strain evidence="2">cv. O-4</strain>
    </source>
</reference>
<dbReference type="AlphaFoldDB" id="A0A1R3J0W4"/>
<gene>
    <name evidence="1" type="ORF">COLO4_20244</name>
</gene>